<dbReference type="PROSITE" id="PS00840">
    <property type="entry name" value="SUMT_2"/>
    <property type="match status" value="1"/>
</dbReference>
<accession>A0ABV5F1W3</accession>
<dbReference type="SUPFAM" id="SSF53790">
    <property type="entry name" value="Tetrapyrrole methylase"/>
    <property type="match status" value="1"/>
</dbReference>
<comment type="caution">
    <text evidence="10">The sequence shown here is derived from an EMBL/GenBank/DDBJ whole genome shotgun (WGS) entry which is preliminary data.</text>
</comment>
<dbReference type="InterPro" id="IPR003043">
    <property type="entry name" value="Uropor_MeTrfase_CS"/>
</dbReference>
<dbReference type="EMBL" id="JBHMEZ010000011">
    <property type="protein sequence ID" value="MFB9053431.1"/>
    <property type="molecule type" value="Genomic_DNA"/>
</dbReference>
<dbReference type="Gene3D" id="3.30.950.10">
    <property type="entry name" value="Methyltransferase, Cobalt-precorrin-4 Transmethylase, Domain 2"/>
    <property type="match status" value="1"/>
</dbReference>
<evidence type="ECO:0000256" key="6">
    <source>
        <dbReference type="ARBA" id="ARBA00023244"/>
    </source>
</evidence>
<dbReference type="InterPro" id="IPR050161">
    <property type="entry name" value="Siro_Cobalamin_biosynth"/>
</dbReference>
<dbReference type="CDD" id="cd11642">
    <property type="entry name" value="SUMT"/>
    <property type="match status" value="1"/>
</dbReference>
<organism evidence="10 11">
    <name type="scientific">Formosa undariae</name>
    <dbReference type="NCBI Taxonomy" id="1325436"/>
    <lineage>
        <taxon>Bacteria</taxon>
        <taxon>Pseudomonadati</taxon>
        <taxon>Bacteroidota</taxon>
        <taxon>Flavobacteriia</taxon>
        <taxon>Flavobacteriales</taxon>
        <taxon>Flavobacteriaceae</taxon>
        <taxon>Formosa</taxon>
    </lineage>
</organism>
<dbReference type="Proteomes" id="UP001589605">
    <property type="component" value="Unassembled WGS sequence"/>
</dbReference>
<dbReference type="PANTHER" id="PTHR45790:SF3">
    <property type="entry name" value="S-ADENOSYL-L-METHIONINE-DEPENDENT UROPORPHYRINOGEN III METHYLTRANSFERASE, CHLOROPLASTIC"/>
    <property type="match status" value="1"/>
</dbReference>
<evidence type="ECO:0000256" key="2">
    <source>
        <dbReference type="ARBA" id="ARBA00012162"/>
    </source>
</evidence>
<proteinExistence type="inferred from homology"/>
<dbReference type="PANTHER" id="PTHR45790">
    <property type="entry name" value="SIROHEME SYNTHASE-RELATED"/>
    <property type="match status" value="1"/>
</dbReference>
<feature type="domain" description="Tetrapyrrole methylase" evidence="9">
    <location>
        <begin position="9"/>
        <end position="218"/>
    </location>
</feature>
<protein>
    <recommendedName>
        <fullName evidence="2">uroporphyrinogen-III C-methyltransferase</fullName>
        <ecNumber evidence="2">2.1.1.107</ecNumber>
    </recommendedName>
</protein>
<dbReference type="EC" id="2.1.1.107" evidence="2"/>
<comment type="similarity">
    <text evidence="1 8">Belongs to the precorrin methyltransferase family.</text>
</comment>
<dbReference type="GO" id="GO:0032259">
    <property type="term" value="P:methylation"/>
    <property type="evidence" value="ECO:0007669"/>
    <property type="project" value="UniProtKB-KW"/>
</dbReference>
<gene>
    <name evidence="10" type="primary">cobA</name>
    <name evidence="10" type="ORF">ACFFVB_10120</name>
</gene>
<keyword evidence="11" id="KW-1185">Reference proteome</keyword>
<evidence type="ECO:0000256" key="7">
    <source>
        <dbReference type="ARBA" id="ARBA00025705"/>
    </source>
</evidence>
<evidence type="ECO:0000256" key="1">
    <source>
        <dbReference type="ARBA" id="ARBA00005879"/>
    </source>
</evidence>
<dbReference type="RefSeq" id="WP_382382608.1">
    <property type="nucleotide sequence ID" value="NZ_JBHMEZ010000011.1"/>
</dbReference>
<keyword evidence="6" id="KW-0627">Porphyrin biosynthesis</keyword>
<dbReference type="InterPro" id="IPR000878">
    <property type="entry name" value="4pyrrol_Mease"/>
</dbReference>
<evidence type="ECO:0000313" key="11">
    <source>
        <dbReference type="Proteomes" id="UP001589605"/>
    </source>
</evidence>
<evidence type="ECO:0000313" key="10">
    <source>
        <dbReference type="EMBL" id="MFB9053431.1"/>
    </source>
</evidence>
<evidence type="ECO:0000256" key="4">
    <source>
        <dbReference type="ARBA" id="ARBA00022679"/>
    </source>
</evidence>
<dbReference type="NCBIfam" id="NF004790">
    <property type="entry name" value="PRK06136.1"/>
    <property type="match status" value="1"/>
</dbReference>
<comment type="pathway">
    <text evidence="7">Porphyrin-containing compound metabolism; siroheme biosynthesis; precorrin-2 from uroporphyrinogen III: step 1/1.</text>
</comment>
<dbReference type="InterPro" id="IPR035996">
    <property type="entry name" value="4pyrrol_Methylase_sf"/>
</dbReference>
<evidence type="ECO:0000256" key="8">
    <source>
        <dbReference type="RuleBase" id="RU003960"/>
    </source>
</evidence>
<name>A0ABV5F1W3_9FLAO</name>
<dbReference type="InterPro" id="IPR014776">
    <property type="entry name" value="4pyrrole_Mease_sub2"/>
</dbReference>
<dbReference type="Pfam" id="PF00590">
    <property type="entry name" value="TP_methylase"/>
    <property type="match status" value="1"/>
</dbReference>
<sequence length="259" mass="27834">MQTTNNIPKLTVVGAGPGDPDLISIKAVKAIESADVILYDALINVDLLKYASATKEVIFVGKRKGCYAYQQEQINELIVQRAKSFGHVVRLKGGDPFVFGRGAEEIEYAKSKNLKVDVIPGMSSALAVPTNQGIPLTKRGVSESFWVITGTTKKHEISSDIALAAKSSATVVILMGMSKLAEIVALFSNENKQDLPIAIIQNGTYANENIGIGTISSIQEVVVQQGLSSPAIIVIGEVVRERASLDRVKAELHELKSVF</sequence>
<dbReference type="GO" id="GO:0004851">
    <property type="term" value="F:uroporphyrin-III C-methyltransferase activity"/>
    <property type="evidence" value="ECO:0007669"/>
    <property type="project" value="UniProtKB-EC"/>
</dbReference>
<keyword evidence="4 8" id="KW-0808">Transferase</keyword>
<dbReference type="Gene3D" id="3.40.1010.10">
    <property type="entry name" value="Cobalt-precorrin-4 Transmethylase, Domain 1"/>
    <property type="match status" value="1"/>
</dbReference>
<evidence type="ECO:0000259" key="9">
    <source>
        <dbReference type="Pfam" id="PF00590"/>
    </source>
</evidence>
<keyword evidence="5" id="KW-0949">S-adenosyl-L-methionine</keyword>
<dbReference type="InterPro" id="IPR014777">
    <property type="entry name" value="4pyrrole_Mease_sub1"/>
</dbReference>
<evidence type="ECO:0000256" key="3">
    <source>
        <dbReference type="ARBA" id="ARBA00022603"/>
    </source>
</evidence>
<dbReference type="InterPro" id="IPR006366">
    <property type="entry name" value="CobA/CysG_C"/>
</dbReference>
<reference evidence="10 11" key="1">
    <citation type="submission" date="2024-09" db="EMBL/GenBank/DDBJ databases">
        <authorList>
            <person name="Sun Q."/>
            <person name="Mori K."/>
        </authorList>
    </citation>
    <scope>NUCLEOTIDE SEQUENCE [LARGE SCALE GENOMIC DNA]</scope>
    <source>
        <strain evidence="10 11">CECT 8286</strain>
    </source>
</reference>
<keyword evidence="3 8" id="KW-0489">Methyltransferase</keyword>
<evidence type="ECO:0000256" key="5">
    <source>
        <dbReference type="ARBA" id="ARBA00022691"/>
    </source>
</evidence>
<dbReference type="NCBIfam" id="TIGR01469">
    <property type="entry name" value="cobA_cysG_Cterm"/>
    <property type="match status" value="1"/>
</dbReference>